<evidence type="ECO:0000256" key="1">
    <source>
        <dbReference type="ARBA" id="ARBA00022801"/>
    </source>
</evidence>
<dbReference type="PANTHER" id="PTHR48081">
    <property type="entry name" value="AB HYDROLASE SUPERFAMILY PROTEIN C4A8.06C"/>
    <property type="match status" value="1"/>
</dbReference>
<keyword evidence="4" id="KW-1185">Reference proteome</keyword>
<name>A0ABS4PSX6_9PSEU</name>
<dbReference type="InterPro" id="IPR050300">
    <property type="entry name" value="GDXG_lipolytic_enzyme"/>
</dbReference>
<accession>A0ABS4PSX6</accession>
<dbReference type="SUPFAM" id="SSF53474">
    <property type="entry name" value="alpha/beta-Hydrolases"/>
    <property type="match status" value="1"/>
</dbReference>
<dbReference type="Pfam" id="PF07859">
    <property type="entry name" value="Abhydrolase_3"/>
    <property type="match status" value="1"/>
</dbReference>
<keyword evidence="1" id="KW-0378">Hydrolase</keyword>
<dbReference type="Gene3D" id="3.40.50.1820">
    <property type="entry name" value="alpha/beta hydrolase"/>
    <property type="match status" value="1"/>
</dbReference>
<dbReference type="InterPro" id="IPR013094">
    <property type="entry name" value="AB_hydrolase_3"/>
</dbReference>
<dbReference type="PANTHER" id="PTHR48081:SF8">
    <property type="entry name" value="ALPHA_BETA HYDROLASE FOLD-3 DOMAIN-CONTAINING PROTEIN-RELATED"/>
    <property type="match status" value="1"/>
</dbReference>
<dbReference type="Proteomes" id="UP000741013">
    <property type="component" value="Unassembled WGS sequence"/>
</dbReference>
<organism evidence="3 4">
    <name type="scientific">Amycolatopsis magusensis</name>
    <dbReference type="NCBI Taxonomy" id="882444"/>
    <lineage>
        <taxon>Bacteria</taxon>
        <taxon>Bacillati</taxon>
        <taxon>Actinomycetota</taxon>
        <taxon>Actinomycetes</taxon>
        <taxon>Pseudonocardiales</taxon>
        <taxon>Pseudonocardiaceae</taxon>
        <taxon>Amycolatopsis</taxon>
    </lineage>
</organism>
<gene>
    <name evidence="3" type="ORF">JOM49_004046</name>
</gene>
<sequence>MTAFDPELAEALRELPAGPPLSAETLPAVRRAMVEANLTCAEAIGDRDLVWTDHAVPGTEVVVTVSKPRVPEPGAPGFYNIHGGGMVVDNRFADLPRLVPLIEEFGFVAVTVDYRLAPEHPHPAPLEDCYAGLTWMAANAVELGFDPAKLVVGGGSAGGGLSAGIALLARDRGGPALAGQLLLCPMIDDRGTSSSTVEFAERGVWSRASNEFGWRSLLNGGSSPYAVPATATDLSGLPSAFIEVGAAEIFRDEDVDYARRLWLAGVPTELHVWAGAYHGFDRIAPDSEVSRAALATRSSWLRRTIGRA</sequence>
<dbReference type="EMBL" id="JAGGMS010000001">
    <property type="protein sequence ID" value="MBP2182520.1"/>
    <property type="molecule type" value="Genomic_DNA"/>
</dbReference>
<evidence type="ECO:0000313" key="4">
    <source>
        <dbReference type="Proteomes" id="UP000741013"/>
    </source>
</evidence>
<evidence type="ECO:0000259" key="2">
    <source>
        <dbReference type="Pfam" id="PF07859"/>
    </source>
</evidence>
<protein>
    <submittedName>
        <fullName evidence="3">Acetyl esterase/lipase</fullName>
    </submittedName>
</protein>
<dbReference type="RefSeq" id="WP_209665815.1">
    <property type="nucleotide sequence ID" value="NZ_JAGGMS010000001.1"/>
</dbReference>
<dbReference type="InterPro" id="IPR029058">
    <property type="entry name" value="AB_hydrolase_fold"/>
</dbReference>
<evidence type="ECO:0000313" key="3">
    <source>
        <dbReference type="EMBL" id="MBP2182520.1"/>
    </source>
</evidence>
<feature type="domain" description="Alpha/beta hydrolase fold-3" evidence="2">
    <location>
        <begin position="80"/>
        <end position="280"/>
    </location>
</feature>
<reference evidence="3 4" key="1">
    <citation type="submission" date="2021-03" db="EMBL/GenBank/DDBJ databases">
        <title>Sequencing the genomes of 1000 actinobacteria strains.</title>
        <authorList>
            <person name="Klenk H.-P."/>
        </authorList>
    </citation>
    <scope>NUCLEOTIDE SEQUENCE [LARGE SCALE GENOMIC DNA]</scope>
    <source>
        <strain evidence="3 4">DSM 45510</strain>
    </source>
</reference>
<comment type="caution">
    <text evidence="3">The sequence shown here is derived from an EMBL/GenBank/DDBJ whole genome shotgun (WGS) entry which is preliminary data.</text>
</comment>
<proteinExistence type="predicted"/>